<dbReference type="Proteomes" id="UP000199072">
    <property type="component" value="Unassembled WGS sequence"/>
</dbReference>
<feature type="signal peptide" evidence="1">
    <location>
        <begin position="1"/>
        <end position="20"/>
    </location>
</feature>
<accession>A0A1G7NR96</accession>
<dbReference type="EMBL" id="FNAI01000029">
    <property type="protein sequence ID" value="SDF76506.1"/>
    <property type="molecule type" value="Genomic_DNA"/>
</dbReference>
<evidence type="ECO:0000313" key="3">
    <source>
        <dbReference type="EMBL" id="SDF76506.1"/>
    </source>
</evidence>
<name>A0A1G7NR96_9SPHI</name>
<proteinExistence type="predicted"/>
<evidence type="ECO:0000256" key="1">
    <source>
        <dbReference type="SAM" id="SignalP"/>
    </source>
</evidence>
<organism evidence="3 4">
    <name type="scientific">Mucilaginibacter pineti</name>
    <dbReference type="NCBI Taxonomy" id="1391627"/>
    <lineage>
        <taxon>Bacteria</taxon>
        <taxon>Pseudomonadati</taxon>
        <taxon>Bacteroidota</taxon>
        <taxon>Sphingobacteriia</taxon>
        <taxon>Sphingobacteriales</taxon>
        <taxon>Sphingobacteriaceae</taxon>
        <taxon>Mucilaginibacter</taxon>
    </lineage>
</organism>
<feature type="chain" id="PRO_5011551744" description="DUF3347 domain-containing protein" evidence="1">
    <location>
        <begin position="21"/>
        <end position="163"/>
    </location>
</feature>
<feature type="domain" description="DUF3347" evidence="2">
    <location>
        <begin position="33"/>
        <end position="117"/>
    </location>
</feature>
<dbReference type="AlphaFoldDB" id="A0A1G7NR96"/>
<dbReference type="Pfam" id="PF11827">
    <property type="entry name" value="DUF3347"/>
    <property type="match status" value="1"/>
</dbReference>
<dbReference type="STRING" id="1391627.SAMN05216464_1299"/>
<dbReference type="InterPro" id="IPR021782">
    <property type="entry name" value="DUF3347"/>
</dbReference>
<reference evidence="3 4" key="1">
    <citation type="submission" date="2016-10" db="EMBL/GenBank/DDBJ databases">
        <authorList>
            <person name="de Groot N.N."/>
        </authorList>
    </citation>
    <scope>NUCLEOTIDE SEQUENCE [LARGE SCALE GENOMIC DNA]</scope>
    <source>
        <strain evidence="3 4">47C3B</strain>
    </source>
</reference>
<evidence type="ECO:0000313" key="4">
    <source>
        <dbReference type="Proteomes" id="UP000199072"/>
    </source>
</evidence>
<sequence>MKNIFFATVLLLASTSNVFAQETDLKIGINQTISSYYNVKDALAKGDAKKANQLAKVLNVKVHALDEAKLTKADLVFKNKMDYDSKHISEVVDIAHQREHFNSLSTNLYYLIKDLHLNDRTVFRMICSINKQYFLSDKPVGADPYFAATHFTTVSEKIQPANK</sequence>
<dbReference type="RefSeq" id="WP_091157632.1">
    <property type="nucleotide sequence ID" value="NZ_FNAI01000029.1"/>
</dbReference>
<protein>
    <recommendedName>
        <fullName evidence="2">DUF3347 domain-containing protein</fullName>
    </recommendedName>
</protein>
<keyword evidence="4" id="KW-1185">Reference proteome</keyword>
<dbReference type="OrthoDB" id="5513217at2"/>
<keyword evidence="1" id="KW-0732">Signal</keyword>
<evidence type="ECO:0000259" key="2">
    <source>
        <dbReference type="Pfam" id="PF11827"/>
    </source>
</evidence>
<gene>
    <name evidence="3" type="ORF">SAMN05216464_1299</name>
</gene>